<comment type="caution">
    <text evidence="2">The sequence shown here is derived from an EMBL/GenBank/DDBJ whole genome shotgun (WGS) entry which is preliminary data.</text>
</comment>
<dbReference type="Pfam" id="PF10995">
    <property type="entry name" value="CBP_BcsE"/>
    <property type="match status" value="1"/>
</dbReference>
<dbReference type="InterPro" id="IPR017745">
    <property type="entry name" value="BcsE"/>
</dbReference>
<sequence length="527" mass="59038">MSSIIGLPATTSELESKSTYVNLFTNKHMTIEFLLSALNKNQTNTLLSFIDKDAITSGLDSTTIKYFNELQDKYFNIKYFINRKGQKKNLNPLSLAKDIQAINITPLSHVILLIPDSLLAHCHGEEIDSFLRNLNTFATKTNSRVNLCIFGHLATSVLKPKLLTHNRSLAGLATMTAVDHSRYSYFVDFWSNSHGVTATQEYLLTQQHDARLLATQSTQAPTQTLREDKADSERVYIVRTALGETAKAPASMHVAENNRHLIELLDSPRASTLIFSCSSQEDVQQLAIECYQLRVKSGPQLKIIIRETQQCLRYADEKYLLRAGANLIAPVQVPSMRFMTQVEAIQGQLLTRAIPDTLDALVKYDLSFGSKGYLRGKEFTRYCNDVISTSAQSKVNFALVKLNLLPGMLAEECLRLCHIKRDGDVVTATQKALYILFSAVRHNDIDVALNNIFEFPIRDLFHSTRTFETQYDIDSELKYIIGDEVLISNEVTSLATETQIFSGHTPATTELPALYAVKKPIALKGSL</sequence>
<evidence type="ECO:0000313" key="3">
    <source>
        <dbReference type="Proteomes" id="UP000186206"/>
    </source>
</evidence>
<dbReference type="RefSeq" id="WP_075647812.1">
    <property type="nucleotide sequence ID" value="NZ_AP019658.1"/>
</dbReference>
<evidence type="ECO:0000313" key="2">
    <source>
        <dbReference type="EMBL" id="OLQ95541.1"/>
    </source>
</evidence>
<dbReference type="EMBL" id="MJMI01000022">
    <property type="protein sequence ID" value="OLQ95541.1"/>
    <property type="molecule type" value="Genomic_DNA"/>
</dbReference>
<reference evidence="2 3" key="1">
    <citation type="submission" date="2016-09" db="EMBL/GenBank/DDBJ databases">
        <title>Genomic Taxonomy of the Vibrionaceae.</title>
        <authorList>
            <person name="Gonzalez-Castillo A."/>
            <person name="Gomez-Gil B."/>
            <person name="Enciso-Ibarra K."/>
        </authorList>
    </citation>
    <scope>NUCLEOTIDE SEQUENCE [LARGE SCALE GENOMIC DNA]</scope>
    <source>
        <strain evidence="2 3">CAIM 1731</strain>
    </source>
</reference>
<dbReference type="Proteomes" id="UP000186206">
    <property type="component" value="Unassembled WGS sequence"/>
</dbReference>
<organism evidence="2 3">
    <name type="scientific">Vibrio ponticus</name>
    <dbReference type="NCBI Taxonomy" id="265668"/>
    <lineage>
        <taxon>Bacteria</taxon>
        <taxon>Pseudomonadati</taxon>
        <taxon>Pseudomonadota</taxon>
        <taxon>Gammaproteobacteria</taxon>
        <taxon>Vibrionales</taxon>
        <taxon>Vibrionaceae</taxon>
        <taxon>Vibrio</taxon>
    </lineage>
</organism>
<protein>
    <recommendedName>
        <fullName evidence="1">Cellulose biosynthesis protein BcsE</fullName>
    </recommendedName>
</protein>
<name>A0ABX3FMU2_9VIBR</name>
<keyword evidence="3" id="KW-1185">Reference proteome</keyword>
<gene>
    <name evidence="2" type="ORF">BIY21_06095</name>
</gene>
<evidence type="ECO:0000256" key="1">
    <source>
        <dbReference type="NCBIfam" id="TIGR03369"/>
    </source>
</evidence>
<accession>A0ABX3FMU2</accession>
<proteinExistence type="predicted"/>
<dbReference type="NCBIfam" id="TIGR03369">
    <property type="entry name" value="cellulose_bcsE"/>
    <property type="match status" value="1"/>
</dbReference>